<dbReference type="InterPro" id="IPR011008">
    <property type="entry name" value="Dimeric_a/b-barrel"/>
</dbReference>
<gene>
    <name evidence="2" type="ORF">GM676_24675</name>
</gene>
<dbReference type="InterPro" id="IPR007138">
    <property type="entry name" value="ABM_dom"/>
</dbReference>
<keyword evidence="2" id="KW-0560">Oxidoreductase</keyword>
<dbReference type="Proteomes" id="UP000475582">
    <property type="component" value="Unassembled WGS sequence"/>
</dbReference>
<name>A0A6L6PPC4_9BURK</name>
<dbReference type="GO" id="GO:0004497">
    <property type="term" value="F:monooxygenase activity"/>
    <property type="evidence" value="ECO:0007669"/>
    <property type="project" value="UniProtKB-KW"/>
</dbReference>
<dbReference type="AlphaFoldDB" id="A0A6L6PPC4"/>
<dbReference type="OrthoDB" id="9812192at2"/>
<dbReference type="InterPro" id="IPR050744">
    <property type="entry name" value="AI-2_Isomerase_LsrG"/>
</dbReference>
<dbReference type="SUPFAM" id="SSF54909">
    <property type="entry name" value="Dimeric alpha+beta barrel"/>
    <property type="match status" value="1"/>
</dbReference>
<organism evidence="2 3">
    <name type="scientific">Duganella radicis</name>
    <dbReference type="NCBI Taxonomy" id="551988"/>
    <lineage>
        <taxon>Bacteria</taxon>
        <taxon>Pseudomonadati</taxon>
        <taxon>Pseudomonadota</taxon>
        <taxon>Betaproteobacteria</taxon>
        <taxon>Burkholderiales</taxon>
        <taxon>Oxalobacteraceae</taxon>
        <taxon>Telluria group</taxon>
        <taxon>Duganella</taxon>
    </lineage>
</organism>
<dbReference type="PANTHER" id="PTHR33336:SF15">
    <property type="entry name" value="ABM DOMAIN-CONTAINING PROTEIN"/>
    <property type="match status" value="1"/>
</dbReference>
<proteinExistence type="predicted"/>
<accession>A0A6L6PPC4</accession>
<comment type="caution">
    <text evidence="2">The sequence shown here is derived from an EMBL/GenBank/DDBJ whole genome shotgun (WGS) entry which is preliminary data.</text>
</comment>
<dbReference type="PANTHER" id="PTHR33336">
    <property type="entry name" value="QUINOL MONOOXYGENASE YGIN-RELATED"/>
    <property type="match status" value="1"/>
</dbReference>
<sequence>MKDLIVVATITAKEGHEVLVREALEKVVPPSRAEAGCLRYDLHIDLGNHASFVMLEAWRDEAALAEHETTPHFLELVKTVGGKADIQVLKLNQVSLG</sequence>
<dbReference type="PROSITE" id="PS51725">
    <property type="entry name" value="ABM"/>
    <property type="match status" value="1"/>
</dbReference>
<feature type="domain" description="ABM" evidence="1">
    <location>
        <begin position="4"/>
        <end position="94"/>
    </location>
</feature>
<dbReference type="RefSeq" id="WP_155466859.1">
    <property type="nucleotide sequence ID" value="NZ_WNKY01000040.1"/>
</dbReference>
<protein>
    <submittedName>
        <fullName evidence="2">Antibiotic biosynthesis monooxygenase</fullName>
    </submittedName>
</protein>
<reference evidence="2 3" key="1">
    <citation type="submission" date="2019-11" db="EMBL/GenBank/DDBJ databases">
        <title>Type strains purchased from KCTC, JCM and DSMZ.</title>
        <authorList>
            <person name="Lu H."/>
        </authorList>
    </citation>
    <scope>NUCLEOTIDE SEQUENCE [LARGE SCALE GENOMIC DNA]</scope>
    <source>
        <strain evidence="2 3">KCTC 22382</strain>
    </source>
</reference>
<dbReference type="Pfam" id="PF03992">
    <property type="entry name" value="ABM"/>
    <property type="match status" value="1"/>
</dbReference>
<evidence type="ECO:0000313" key="2">
    <source>
        <dbReference type="EMBL" id="MTV40762.1"/>
    </source>
</evidence>
<evidence type="ECO:0000313" key="3">
    <source>
        <dbReference type="Proteomes" id="UP000475582"/>
    </source>
</evidence>
<dbReference type="EMBL" id="WNKY01000040">
    <property type="protein sequence ID" value="MTV40762.1"/>
    <property type="molecule type" value="Genomic_DNA"/>
</dbReference>
<evidence type="ECO:0000259" key="1">
    <source>
        <dbReference type="PROSITE" id="PS51725"/>
    </source>
</evidence>
<dbReference type="Gene3D" id="3.30.70.100">
    <property type="match status" value="1"/>
</dbReference>
<keyword evidence="3" id="KW-1185">Reference proteome</keyword>
<keyword evidence="2" id="KW-0503">Monooxygenase</keyword>